<gene>
    <name evidence="1" type="ORF">E3U43_007712</name>
</gene>
<keyword evidence="2" id="KW-1185">Reference proteome</keyword>
<sequence>MIRDATAADSRARARNGSGREIAAPLSLLLFTSARGSPLTLSLCDDMAYIFEGKTSDSPLVAYRGQPLLLPLGHNNNRCAGEVRRSPIMDPSD</sequence>
<dbReference type="EMBL" id="CM011697">
    <property type="protein sequence ID" value="TMS02172.1"/>
    <property type="molecule type" value="Genomic_DNA"/>
</dbReference>
<reference evidence="1" key="1">
    <citation type="submission" date="2018-11" db="EMBL/GenBank/DDBJ databases">
        <title>The sequence and de novo assembly of Larimichthys crocea genome using PacBio and Hi-C technologies.</title>
        <authorList>
            <person name="Xu P."/>
            <person name="Chen B."/>
            <person name="Zhou Z."/>
            <person name="Ke Q."/>
            <person name="Wu Y."/>
            <person name="Bai H."/>
            <person name="Pu F."/>
        </authorList>
    </citation>
    <scope>NUCLEOTIDE SEQUENCE</scope>
    <source>
        <tissue evidence="1">Muscle</tissue>
    </source>
</reference>
<organism evidence="1 2">
    <name type="scientific">Larimichthys crocea</name>
    <name type="common">Large yellow croaker</name>
    <name type="synonym">Pseudosciaena crocea</name>
    <dbReference type="NCBI Taxonomy" id="215358"/>
    <lineage>
        <taxon>Eukaryota</taxon>
        <taxon>Metazoa</taxon>
        <taxon>Chordata</taxon>
        <taxon>Craniata</taxon>
        <taxon>Vertebrata</taxon>
        <taxon>Euteleostomi</taxon>
        <taxon>Actinopterygii</taxon>
        <taxon>Neopterygii</taxon>
        <taxon>Teleostei</taxon>
        <taxon>Neoteleostei</taxon>
        <taxon>Acanthomorphata</taxon>
        <taxon>Eupercaria</taxon>
        <taxon>Sciaenidae</taxon>
        <taxon>Larimichthys</taxon>
    </lineage>
</organism>
<evidence type="ECO:0000313" key="1">
    <source>
        <dbReference type="EMBL" id="TMS02172.1"/>
    </source>
</evidence>
<evidence type="ECO:0000313" key="2">
    <source>
        <dbReference type="Proteomes" id="UP000793456"/>
    </source>
</evidence>
<accession>A0ACD3Q4Y2</accession>
<name>A0ACD3Q4Y2_LARCR</name>
<dbReference type="Proteomes" id="UP000793456">
    <property type="component" value="Chromosome XXIV"/>
</dbReference>
<proteinExistence type="predicted"/>
<protein>
    <submittedName>
        <fullName evidence="1">Uncharacterized protein</fullName>
    </submittedName>
</protein>
<comment type="caution">
    <text evidence="1">The sequence shown here is derived from an EMBL/GenBank/DDBJ whole genome shotgun (WGS) entry which is preliminary data.</text>
</comment>